<gene>
    <name evidence="2" type="ORF">SAMN05421672_102111</name>
</gene>
<evidence type="ECO:0000313" key="3">
    <source>
        <dbReference type="Proteomes" id="UP000186079"/>
    </source>
</evidence>
<feature type="compositionally biased region" description="Low complexity" evidence="1">
    <location>
        <begin position="1"/>
        <end position="13"/>
    </location>
</feature>
<dbReference type="Proteomes" id="UP000186079">
    <property type="component" value="Unassembled WGS sequence"/>
</dbReference>
<reference evidence="2 3" key="1">
    <citation type="submission" date="2017-01" db="EMBL/GenBank/DDBJ databases">
        <authorList>
            <person name="Mah S.A."/>
            <person name="Swanson W.J."/>
            <person name="Moy G.W."/>
            <person name="Vacquier V.D."/>
        </authorList>
    </citation>
    <scope>NUCLEOTIDE SEQUENCE [LARGE SCALE GENOMIC DNA]</scope>
    <source>
        <strain evidence="2 3">ATCC 29606</strain>
    </source>
</reference>
<dbReference type="AlphaFoldDB" id="A0A1N6PDE2"/>
<dbReference type="SUPFAM" id="SSF103515">
    <property type="entry name" value="Autotransporter"/>
    <property type="match status" value="1"/>
</dbReference>
<dbReference type="InterPro" id="IPR025737">
    <property type="entry name" value="FApF"/>
</dbReference>
<organism evidence="2 3">
    <name type="scientific">Pseudomonas flexibilis</name>
    <dbReference type="NCBI Taxonomy" id="706570"/>
    <lineage>
        <taxon>Bacteria</taxon>
        <taxon>Pseudomonadati</taxon>
        <taxon>Pseudomonadota</taxon>
        <taxon>Gammaproteobacteria</taxon>
        <taxon>Pseudomonadales</taxon>
        <taxon>Pseudomonadaceae</taxon>
        <taxon>Pseudomonas</taxon>
    </lineage>
</organism>
<evidence type="ECO:0000256" key="1">
    <source>
        <dbReference type="SAM" id="MobiDB-lite"/>
    </source>
</evidence>
<dbReference type="InterPro" id="IPR036709">
    <property type="entry name" value="Autotransporte_beta_dom_sf"/>
</dbReference>
<sequence length="377" mass="40773">MATPPAAQPSTTANGIPIPPKLPRAAQTAGPQLAQAPGPRTVQSLQTDGYGASLKEDAEPIRSVETLYDEASGFFGGGTYSLETGITYSHYDTRQLILNGFLALDSIFLGNINVDQINADNFTLDLTGRYNLHNRLQFDVNVPFLFRDVTYESAGAGNSTAQVSDRTVSTGPEVGDISVGISYKILDQNESRPDTILSLRAKAPSGRDPYGIKMTRVADNDNITVPTDLPTGNGVWSLTPGISLVKTVDPAVLFGNLSYTYNFEEEFSDISAQQGTRLGGKVRLGNWWQFGMGLAFALNEKMSLSMSYSQLIGRSSRIRQNGGDWFTVVGSDANAAYFNLGMTYAASNNLAIVPNLSMGLTPDAPDFTFSLKFPYYF</sequence>
<dbReference type="RefSeq" id="WP_407681100.1">
    <property type="nucleotide sequence ID" value="NZ_FMUP01000003.1"/>
</dbReference>
<proteinExistence type="predicted"/>
<dbReference type="EMBL" id="FTMC01000002">
    <property type="protein sequence ID" value="SIQ02267.1"/>
    <property type="molecule type" value="Genomic_DNA"/>
</dbReference>
<protein>
    <submittedName>
        <fullName evidence="2">Putative MetA-pathway of phenol degradation</fullName>
    </submittedName>
</protein>
<evidence type="ECO:0000313" key="2">
    <source>
        <dbReference type="EMBL" id="SIQ02267.1"/>
    </source>
</evidence>
<accession>A0A1N6PDE2</accession>
<feature type="region of interest" description="Disordered" evidence="1">
    <location>
        <begin position="1"/>
        <end position="45"/>
    </location>
</feature>
<name>A0A1N6PDE2_9PSED</name>
<dbReference type="Pfam" id="PF13557">
    <property type="entry name" value="Phenol_MetA_deg"/>
    <property type="match status" value="1"/>
</dbReference>